<dbReference type="Proteomes" id="UP000548707">
    <property type="component" value="Unassembled WGS sequence"/>
</dbReference>
<organism evidence="1 2">
    <name type="scientific">Pseudomonas mandelii</name>
    <dbReference type="NCBI Taxonomy" id="75612"/>
    <lineage>
        <taxon>Bacteria</taxon>
        <taxon>Pseudomonadati</taxon>
        <taxon>Pseudomonadota</taxon>
        <taxon>Gammaproteobacteria</taxon>
        <taxon>Pseudomonadales</taxon>
        <taxon>Pseudomonadaceae</taxon>
        <taxon>Pseudomonas</taxon>
    </lineage>
</organism>
<dbReference type="AlphaFoldDB" id="A0AB36CSQ6"/>
<proteinExistence type="predicted"/>
<reference evidence="1 2" key="1">
    <citation type="journal article" date="2020" name="Front. Microbiol.">
        <title>Genetic Organization of the aprX-lipA2 Operon Affects the Proteolytic Potential of Pseudomonas Species in Milk.</title>
        <authorList>
            <person name="Maier C."/>
            <person name="Huptas C."/>
            <person name="von Neubeck M."/>
            <person name="Scherer S."/>
            <person name="Wenning M."/>
            <person name="Lucking G."/>
        </authorList>
    </citation>
    <scope>NUCLEOTIDE SEQUENCE [LARGE SCALE GENOMIC DNA]</scope>
    <source>
        <strain evidence="1 2">WS 5114</strain>
    </source>
</reference>
<name>A0AB36CSQ6_9PSED</name>
<protein>
    <submittedName>
        <fullName evidence="1">Uncharacterized protein</fullName>
    </submittedName>
</protein>
<sequence length="184" mass="20727">MSIGQWLPNSYQQKDFIMTTHATFIPKKCTTIANENIFQWKYGTIKKTAEFSDFYQGEFFGEFYWSIGGGMGTAAEENTFVFSMTLPYNGDDALPGVYTLDNGLSFLHGHWIPAPPGFNGFRTVDADSATLNIINYDPVTDIVEGTFEALFKSHGYRLNPKGTFTMKRLRPSTQMPDAQRKSTP</sequence>
<evidence type="ECO:0000313" key="1">
    <source>
        <dbReference type="EMBL" id="NMZ78999.1"/>
    </source>
</evidence>
<accession>A0AB36CSQ6</accession>
<comment type="caution">
    <text evidence="1">The sequence shown here is derived from an EMBL/GenBank/DDBJ whole genome shotgun (WGS) entry which is preliminary data.</text>
</comment>
<gene>
    <name evidence="1" type="ORF">HBO26_06765</name>
</gene>
<dbReference type="EMBL" id="JAAQXV010000002">
    <property type="protein sequence ID" value="NMZ78999.1"/>
    <property type="molecule type" value="Genomic_DNA"/>
</dbReference>
<evidence type="ECO:0000313" key="2">
    <source>
        <dbReference type="Proteomes" id="UP000548707"/>
    </source>
</evidence>